<dbReference type="EMBL" id="QNUL01000015">
    <property type="protein sequence ID" value="REA59494.1"/>
    <property type="molecule type" value="Genomic_DNA"/>
</dbReference>
<dbReference type="PROSITE" id="PS51819">
    <property type="entry name" value="VOC"/>
    <property type="match status" value="1"/>
</dbReference>
<dbReference type="OrthoDB" id="9804235at2"/>
<dbReference type="SUPFAM" id="SSF54593">
    <property type="entry name" value="Glyoxalase/Bleomycin resistance protein/Dihydroxybiphenyl dioxygenase"/>
    <property type="match status" value="1"/>
</dbReference>
<dbReference type="Gene3D" id="3.10.180.10">
    <property type="entry name" value="2,3-Dihydroxybiphenyl 1,2-Dioxygenase, domain 1"/>
    <property type="match status" value="1"/>
</dbReference>
<organism evidence="2 3">
    <name type="scientific">Dyadobacter luteus</name>
    <dbReference type="NCBI Taxonomy" id="2259619"/>
    <lineage>
        <taxon>Bacteria</taxon>
        <taxon>Pseudomonadati</taxon>
        <taxon>Bacteroidota</taxon>
        <taxon>Cytophagia</taxon>
        <taxon>Cytophagales</taxon>
        <taxon>Spirosomataceae</taxon>
        <taxon>Dyadobacter</taxon>
    </lineage>
</organism>
<dbReference type="PANTHER" id="PTHR33993:SF2">
    <property type="entry name" value="VOC DOMAIN-CONTAINING PROTEIN"/>
    <property type="match status" value="1"/>
</dbReference>
<dbReference type="InterPro" id="IPR029068">
    <property type="entry name" value="Glyas_Bleomycin-R_OHBP_Dase"/>
</dbReference>
<dbReference type="InterPro" id="IPR037523">
    <property type="entry name" value="VOC_core"/>
</dbReference>
<dbReference type="CDD" id="cd07247">
    <property type="entry name" value="SgaA_N_like"/>
    <property type="match status" value="1"/>
</dbReference>
<dbReference type="Proteomes" id="UP000256373">
    <property type="component" value="Unassembled WGS sequence"/>
</dbReference>
<feature type="domain" description="VOC" evidence="1">
    <location>
        <begin position="9"/>
        <end position="126"/>
    </location>
</feature>
<dbReference type="Pfam" id="PF00903">
    <property type="entry name" value="Glyoxalase"/>
    <property type="match status" value="1"/>
</dbReference>
<name>A0A3D8YBJ4_9BACT</name>
<protein>
    <submittedName>
        <fullName evidence="2">VOC family protein</fullName>
    </submittedName>
</protein>
<dbReference type="InterPro" id="IPR052164">
    <property type="entry name" value="Anthracycline_SecMetBiosynth"/>
</dbReference>
<proteinExistence type="predicted"/>
<comment type="caution">
    <text evidence="2">The sequence shown here is derived from an EMBL/GenBank/DDBJ whole genome shotgun (WGS) entry which is preliminary data.</text>
</comment>
<reference evidence="2 3" key="1">
    <citation type="submission" date="2018-07" db="EMBL/GenBank/DDBJ databases">
        <title>Dyadobacter roseus sp. nov., isolated from rose rhizosphere soil.</title>
        <authorList>
            <person name="Chen L."/>
        </authorList>
    </citation>
    <scope>NUCLEOTIDE SEQUENCE [LARGE SCALE GENOMIC DNA]</scope>
    <source>
        <strain evidence="2 3">RS19</strain>
    </source>
</reference>
<accession>A0A3D8YBJ4</accession>
<sequence length="128" mass="14154">MKDKKRSNPVVYFEIPVQDMSRAVAFYSKVFGFEFESEVIDHNEMSVFPFSEDSSGISGALAKGEIYKPTIDGVLIYFKAEDIDTLLDLAVANGGEVLYTKTSNGAYGFVAEFRDSEGNRIALLMDAV</sequence>
<dbReference type="PANTHER" id="PTHR33993">
    <property type="entry name" value="GLYOXALASE-RELATED"/>
    <property type="match status" value="1"/>
</dbReference>
<dbReference type="RefSeq" id="WP_115832267.1">
    <property type="nucleotide sequence ID" value="NZ_QNUL01000015.1"/>
</dbReference>
<evidence type="ECO:0000259" key="1">
    <source>
        <dbReference type="PROSITE" id="PS51819"/>
    </source>
</evidence>
<gene>
    <name evidence="2" type="ORF">DSL64_17745</name>
</gene>
<dbReference type="AlphaFoldDB" id="A0A3D8YBJ4"/>
<keyword evidence="3" id="KW-1185">Reference proteome</keyword>
<dbReference type="InterPro" id="IPR004360">
    <property type="entry name" value="Glyas_Fos-R_dOase_dom"/>
</dbReference>
<evidence type="ECO:0000313" key="3">
    <source>
        <dbReference type="Proteomes" id="UP000256373"/>
    </source>
</evidence>
<evidence type="ECO:0000313" key="2">
    <source>
        <dbReference type="EMBL" id="REA59494.1"/>
    </source>
</evidence>